<dbReference type="PANTHER" id="PTHR47926:SF511">
    <property type="entry name" value="PENTATRICOPEPTIDE REPEAT-CONTAINING PROTEIN"/>
    <property type="match status" value="1"/>
</dbReference>
<evidence type="ECO:0000256" key="1">
    <source>
        <dbReference type="ARBA" id="ARBA00022737"/>
    </source>
</evidence>
<feature type="repeat" description="PPR" evidence="2">
    <location>
        <begin position="275"/>
        <end position="309"/>
    </location>
</feature>
<evidence type="ECO:0000313" key="3">
    <source>
        <dbReference type="EMBL" id="ONK56878.1"/>
    </source>
</evidence>
<dbReference type="GO" id="GO:0009451">
    <property type="term" value="P:RNA modification"/>
    <property type="evidence" value="ECO:0007669"/>
    <property type="project" value="InterPro"/>
</dbReference>
<organism evidence="3 4">
    <name type="scientific">Asparagus officinalis</name>
    <name type="common">Garden asparagus</name>
    <dbReference type="NCBI Taxonomy" id="4686"/>
    <lineage>
        <taxon>Eukaryota</taxon>
        <taxon>Viridiplantae</taxon>
        <taxon>Streptophyta</taxon>
        <taxon>Embryophyta</taxon>
        <taxon>Tracheophyta</taxon>
        <taxon>Spermatophyta</taxon>
        <taxon>Magnoliopsida</taxon>
        <taxon>Liliopsida</taxon>
        <taxon>Asparagales</taxon>
        <taxon>Asparagaceae</taxon>
        <taxon>Asparagoideae</taxon>
        <taxon>Asparagus</taxon>
    </lineage>
</organism>
<dbReference type="InterPro" id="IPR011990">
    <property type="entry name" value="TPR-like_helical_dom_sf"/>
</dbReference>
<gene>
    <name evidence="3" type="ORF">A4U43_C10F14080</name>
</gene>
<dbReference type="Proteomes" id="UP000243459">
    <property type="component" value="Chromosome 10"/>
</dbReference>
<dbReference type="Pfam" id="PF13041">
    <property type="entry name" value="PPR_2"/>
    <property type="match status" value="2"/>
</dbReference>
<name>A0A5P1E2X9_ASPOF</name>
<dbReference type="Gramene" id="ONK56878">
    <property type="protein sequence ID" value="ONK56878"/>
    <property type="gene ID" value="A4U43_C10F14080"/>
</dbReference>
<accession>A0A5P1E2X9</accession>
<dbReference type="InterPro" id="IPR046848">
    <property type="entry name" value="E_motif"/>
</dbReference>
<dbReference type="PANTHER" id="PTHR47926">
    <property type="entry name" value="PENTATRICOPEPTIDE REPEAT-CONTAINING PROTEIN"/>
    <property type="match status" value="1"/>
</dbReference>
<dbReference type="PROSITE" id="PS51375">
    <property type="entry name" value="PPR"/>
    <property type="match status" value="2"/>
</dbReference>
<evidence type="ECO:0000256" key="2">
    <source>
        <dbReference type="PROSITE-ProRule" id="PRU00708"/>
    </source>
</evidence>
<dbReference type="OMA" id="MRDAREC"/>
<dbReference type="Pfam" id="PF20431">
    <property type="entry name" value="E_motif"/>
    <property type="match status" value="1"/>
</dbReference>
<dbReference type="FunFam" id="1.25.40.10:FF:000344">
    <property type="entry name" value="Pentatricopeptide repeat-containing protein"/>
    <property type="match status" value="1"/>
</dbReference>
<keyword evidence="1" id="KW-0677">Repeat</keyword>
<dbReference type="NCBIfam" id="TIGR00756">
    <property type="entry name" value="PPR"/>
    <property type="match status" value="2"/>
</dbReference>
<dbReference type="Pfam" id="PF01535">
    <property type="entry name" value="PPR"/>
    <property type="match status" value="3"/>
</dbReference>
<dbReference type="InterPro" id="IPR046960">
    <property type="entry name" value="PPR_At4g14850-like_plant"/>
</dbReference>
<sequence length="491" mass="54677">MFNAARFCRQHFQIKHPVRSFLSSACQLFDEIPSRENLFEFTDSALGTQKQSGYGISQSCKACSPCHQFHCRIRYSYRKANTFPGHKMLEKEAFLLFKSMRVAGYVCDEFTFSSLLSSCSSLQCKSFGKQTHGLVIKLASDSDTFVTTAIIDMYMKCGCIEDARKAFNIASKRSTVLWNAMIIGYGQNGDGKEAMKLLSQMIRGGQKPDELTLSSVLSSSADSAMANEAAQLHNYVMKNGFWSFLSIGNALIVAYAKIGRIYNALRVFHSICKPDLVSWTSMVTSYAYHGLAIEAIDTFERMIREGINPDKIAFLGVLSACCHAGLLEKGLHHFASMKDGYQIEPSLEHYTCLVDLLGRKGQLSEAYKVIINMPFEPNGDILRAFLGACKVHGDIGKAKWAADRILSVEANEAANYKIMSNMYAGLGSWGDVARLRKMMRDRCGEKAIGCSRIENGGRVHTFVSNDESHPQSSEICCMLRMLLRVMKDADL</sequence>
<evidence type="ECO:0000313" key="4">
    <source>
        <dbReference type="Proteomes" id="UP000243459"/>
    </source>
</evidence>
<dbReference type="AlphaFoldDB" id="A0A5P1E2X9"/>
<protein>
    <recommendedName>
        <fullName evidence="5">Pentacotripeptide-repeat region of PRORP domain-containing protein</fullName>
    </recommendedName>
</protein>
<proteinExistence type="predicted"/>
<reference evidence="4" key="1">
    <citation type="journal article" date="2017" name="Nat. Commun.">
        <title>The asparagus genome sheds light on the origin and evolution of a young Y chromosome.</title>
        <authorList>
            <person name="Harkess A."/>
            <person name="Zhou J."/>
            <person name="Xu C."/>
            <person name="Bowers J.E."/>
            <person name="Van der Hulst R."/>
            <person name="Ayyampalayam S."/>
            <person name="Mercati F."/>
            <person name="Riccardi P."/>
            <person name="McKain M.R."/>
            <person name="Kakrana A."/>
            <person name="Tang H."/>
            <person name="Ray J."/>
            <person name="Groenendijk J."/>
            <person name="Arikit S."/>
            <person name="Mathioni S.M."/>
            <person name="Nakano M."/>
            <person name="Shan H."/>
            <person name="Telgmann-Rauber A."/>
            <person name="Kanno A."/>
            <person name="Yue Z."/>
            <person name="Chen H."/>
            <person name="Li W."/>
            <person name="Chen Y."/>
            <person name="Xu X."/>
            <person name="Zhang Y."/>
            <person name="Luo S."/>
            <person name="Chen H."/>
            <person name="Gao J."/>
            <person name="Mao Z."/>
            <person name="Pires J.C."/>
            <person name="Luo M."/>
            <person name="Kudrna D."/>
            <person name="Wing R.A."/>
            <person name="Meyers B.C."/>
            <person name="Yi K."/>
            <person name="Kong H."/>
            <person name="Lavrijsen P."/>
            <person name="Sunseri F."/>
            <person name="Falavigna A."/>
            <person name="Ye Y."/>
            <person name="Leebens-Mack J.H."/>
            <person name="Chen G."/>
        </authorList>
    </citation>
    <scope>NUCLEOTIDE SEQUENCE [LARGE SCALE GENOMIC DNA]</scope>
    <source>
        <strain evidence="4">cv. DH0086</strain>
    </source>
</reference>
<dbReference type="GO" id="GO:0003723">
    <property type="term" value="F:RNA binding"/>
    <property type="evidence" value="ECO:0007669"/>
    <property type="project" value="InterPro"/>
</dbReference>
<dbReference type="Gene3D" id="1.25.40.10">
    <property type="entry name" value="Tetratricopeptide repeat domain"/>
    <property type="match status" value="2"/>
</dbReference>
<feature type="repeat" description="PPR" evidence="2">
    <location>
        <begin position="174"/>
        <end position="208"/>
    </location>
</feature>
<keyword evidence="4" id="KW-1185">Reference proteome</keyword>
<dbReference type="FunFam" id="1.25.40.10:FF:001093">
    <property type="entry name" value="Pentatricopeptide repeat-containing protein At2g34400"/>
    <property type="match status" value="1"/>
</dbReference>
<dbReference type="InterPro" id="IPR002885">
    <property type="entry name" value="PPR_rpt"/>
</dbReference>
<evidence type="ECO:0008006" key="5">
    <source>
        <dbReference type="Google" id="ProtNLM"/>
    </source>
</evidence>
<dbReference type="EMBL" id="CM007390">
    <property type="protein sequence ID" value="ONK56878.1"/>
    <property type="molecule type" value="Genomic_DNA"/>
</dbReference>